<dbReference type="CDD" id="cd00249">
    <property type="entry name" value="AGE"/>
    <property type="match status" value="1"/>
</dbReference>
<dbReference type="InterPro" id="IPR049577">
    <property type="entry name" value="GMPP_N"/>
</dbReference>
<proteinExistence type="inferred from homology"/>
<dbReference type="GO" id="GO:0016853">
    <property type="term" value="F:isomerase activity"/>
    <property type="evidence" value="ECO:0007669"/>
    <property type="project" value="UniProtKB-KW"/>
</dbReference>
<accession>A0A844QJQ8</accession>
<dbReference type="InterPro" id="IPR010819">
    <property type="entry name" value="AGE/CE"/>
</dbReference>
<feature type="domain" description="MannoseP isomerase/GMP-like beta-helix" evidence="4">
    <location>
        <begin position="296"/>
        <end position="350"/>
    </location>
</feature>
<keyword evidence="5" id="KW-0548">Nucleotidyltransferase</keyword>
<dbReference type="InterPro" id="IPR051161">
    <property type="entry name" value="Mannose-6P_isomerase_type2"/>
</dbReference>
<dbReference type="Proteomes" id="UP000463224">
    <property type="component" value="Unassembled WGS sequence"/>
</dbReference>
<dbReference type="Pfam" id="PF00483">
    <property type="entry name" value="NTP_transferase"/>
    <property type="match status" value="1"/>
</dbReference>
<reference evidence="5 6" key="1">
    <citation type="submission" date="2019-12" db="EMBL/GenBank/DDBJ databases">
        <title>Nitratireductor arenosus sp. nov., Isolated from sea sand, Jeju island, South Korea.</title>
        <authorList>
            <person name="Kim W."/>
        </authorList>
    </citation>
    <scope>NUCLEOTIDE SEQUENCE [LARGE SCALE GENOMIC DNA]</scope>
    <source>
        <strain evidence="5 6">CAU 1489</strain>
    </source>
</reference>
<dbReference type="InterPro" id="IPR034116">
    <property type="entry name" value="AGE_dom"/>
</dbReference>
<dbReference type="EMBL" id="WPHG01000008">
    <property type="protein sequence ID" value="MVA99822.1"/>
    <property type="molecule type" value="Genomic_DNA"/>
</dbReference>
<protein>
    <submittedName>
        <fullName evidence="5">Mannose-1-phosphate guanylyltransferase</fullName>
    </submittedName>
</protein>
<dbReference type="InterPro" id="IPR012341">
    <property type="entry name" value="6hp_glycosidase-like_sf"/>
</dbReference>
<keyword evidence="2" id="KW-0413">Isomerase</keyword>
<gene>
    <name evidence="5" type="ORF">GN330_21445</name>
</gene>
<name>A0A844QJQ8_9HYPH</name>
<feature type="domain" description="Nucleotidyl transferase" evidence="3">
    <location>
        <begin position="9"/>
        <end position="289"/>
    </location>
</feature>
<dbReference type="Pfam" id="PF07221">
    <property type="entry name" value="GlcNAc_2-epim"/>
    <property type="match status" value="1"/>
</dbReference>
<evidence type="ECO:0000313" key="5">
    <source>
        <dbReference type="EMBL" id="MVA99822.1"/>
    </source>
</evidence>
<dbReference type="CDD" id="cd02509">
    <property type="entry name" value="GDP-M1P_Guanylyltransferase"/>
    <property type="match status" value="1"/>
</dbReference>
<evidence type="ECO:0000259" key="4">
    <source>
        <dbReference type="Pfam" id="PF22640"/>
    </source>
</evidence>
<dbReference type="RefSeq" id="WP_156715420.1">
    <property type="nucleotide sequence ID" value="NZ_WPHG01000008.1"/>
</dbReference>
<keyword evidence="6" id="KW-1185">Reference proteome</keyword>
<dbReference type="InterPro" id="IPR054566">
    <property type="entry name" value="ManC/GMP-like_b-helix"/>
</dbReference>
<comment type="similarity">
    <text evidence="1">Belongs to the N-acylglucosamine 2-epimerase family.</text>
</comment>
<dbReference type="Pfam" id="PF22640">
    <property type="entry name" value="ManC_GMP_beta-helix"/>
    <property type="match status" value="1"/>
</dbReference>
<dbReference type="PANTHER" id="PTHR46390:SF1">
    <property type="entry name" value="MANNOSE-1-PHOSPHATE GUANYLYLTRANSFERASE"/>
    <property type="match status" value="1"/>
</dbReference>
<dbReference type="Gene3D" id="3.90.550.10">
    <property type="entry name" value="Spore Coat Polysaccharide Biosynthesis Protein SpsA, Chain A"/>
    <property type="match status" value="1"/>
</dbReference>
<evidence type="ECO:0000256" key="2">
    <source>
        <dbReference type="ARBA" id="ARBA00023235"/>
    </source>
</evidence>
<sequence>MTEKIVSFVMSGGVGSRLWPLSREDNPKQFHDLSGAGSMLAQTLRRLKAGGDGGWPVYLIGSERHAERLRADLAGMDLSGGRPIFEPVGRNTAAAVAVAALQTLAEHGDALVLVVPSDHAISTDSQFWATVAAGAKPARDGRLVVFGIRPGQPETGYGYIEAAGEEGDQVRDVLRFVEKPDLQTAETYLAAGNFFWNTGIFLFRASAMRDAFLKYEPDIWAGAERAFVAASSDLSGLYLPLDLYEHVPAISVDYAIMERAERIAMVPAGFRWNDLGSWQSLLDVGASDENGNVVIGDVVAFDTTHSYLRSEGRLLSVIGMRDVAIVATQDATFVAPVAQSQNVKKIVERLEQSGRLETRFTPSSDRVLVVGAHRRRVCHWLFEETLPLWATAGVDEVGGGFHEALDFAGRPLGKPKRMRTMARQIYAFAVAKARGWDGPADRIIAHGIDFIAARGRSENGGWVRAIGVDGAVVDPVEDAYDHACVLLALAHAHLSGNEAARALGAETFAFIDAHLEDERLTGFLEFPGGNGLRRSNPHMHLLEAFLAWYDVTGERVHLRRASRIIDLFRSRFFDPDSWTVGEFFDDDFTPAAGKKGQWTEPGHHFEWASLLVDFADKTGQSDLVGIARKLYASAVANGLNRATGLAYAAVSRSGMPLDQLSRSWPQAEAIKAAMALDGAGGPDLKPEIEARVGRLFRWHIDPAPTGLWIDRVDEKGRSVAREVPASIFYHLVFALTRYLDKTDGANDGAG</sequence>
<dbReference type="GO" id="GO:0009298">
    <property type="term" value="P:GDP-mannose biosynthetic process"/>
    <property type="evidence" value="ECO:0007669"/>
    <property type="project" value="TreeGrafter"/>
</dbReference>
<dbReference type="GO" id="GO:0004475">
    <property type="term" value="F:mannose-1-phosphate guanylyltransferase (GTP) activity"/>
    <property type="evidence" value="ECO:0007669"/>
    <property type="project" value="InterPro"/>
</dbReference>
<dbReference type="SUPFAM" id="SSF53448">
    <property type="entry name" value="Nucleotide-diphospho-sugar transferases"/>
    <property type="match status" value="1"/>
</dbReference>
<dbReference type="PANTHER" id="PTHR46390">
    <property type="entry name" value="MANNOSE-1-PHOSPHATE GUANYLYLTRANSFERASE"/>
    <property type="match status" value="1"/>
</dbReference>
<dbReference type="AlphaFoldDB" id="A0A844QJQ8"/>
<keyword evidence="5" id="KW-0808">Transferase</keyword>
<comment type="caution">
    <text evidence="5">The sequence shown here is derived from an EMBL/GenBank/DDBJ whole genome shotgun (WGS) entry which is preliminary data.</text>
</comment>
<dbReference type="GO" id="GO:0005975">
    <property type="term" value="P:carbohydrate metabolic process"/>
    <property type="evidence" value="ECO:0007669"/>
    <property type="project" value="InterPro"/>
</dbReference>
<evidence type="ECO:0000259" key="3">
    <source>
        <dbReference type="Pfam" id="PF00483"/>
    </source>
</evidence>
<evidence type="ECO:0000256" key="1">
    <source>
        <dbReference type="ARBA" id="ARBA00008558"/>
    </source>
</evidence>
<dbReference type="Gene3D" id="1.50.10.10">
    <property type="match status" value="1"/>
</dbReference>
<dbReference type="SUPFAM" id="SSF48208">
    <property type="entry name" value="Six-hairpin glycosidases"/>
    <property type="match status" value="1"/>
</dbReference>
<dbReference type="InterPro" id="IPR008928">
    <property type="entry name" value="6-hairpin_glycosidase_sf"/>
</dbReference>
<dbReference type="SUPFAM" id="SSF159283">
    <property type="entry name" value="Guanosine diphospho-D-mannose pyrophosphorylase/mannose-6-phosphate isomerase linker domain"/>
    <property type="match status" value="1"/>
</dbReference>
<organism evidence="5 6">
    <name type="scientific">Nitratireductor arenosus</name>
    <dbReference type="NCBI Taxonomy" id="2682096"/>
    <lineage>
        <taxon>Bacteria</taxon>
        <taxon>Pseudomonadati</taxon>
        <taxon>Pseudomonadota</taxon>
        <taxon>Alphaproteobacteria</taxon>
        <taxon>Hyphomicrobiales</taxon>
        <taxon>Phyllobacteriaceae</taxon>
        <taxon>Nitratireductor</taxon>
    </lineage>
</organism>
<dbReference type="InterPro" id="IPR005835">
    <property type="entry name" value="NTP_transferase_dom"/>
</dbReference>
<dbReference type="InterPro" id="IPR029044">
    <property type="entry name" value="Nucleotide-diphossugar_trans"/>
</dbReference>
<evidence type="ECO:0000313" key="6">
    <source>
        <dbReference type="Proteomes" id="UP000463224"/>
    </source>
</evidence>